<gene>
    <name evidence="1" type="ORF">GTGU_01774</name>
</gene>
<dbReference type="AlphaFoldDB" id="A0A085ABD6"/>
<name>A0A085ABD6_9ENTR</name>
<dbReference type="RefSeq" id="WP_038155835.1">
    <property type="nucleotide sequence ID" value="NZ_JMTB01000061.1"/>
</dbReference>
<dbReference type="eggNOG" id="ENOG5032U0D">
    <property type="taxonomic scope" value="Bacteria"/>
</dbReference>
<proteinExistence type="predicted"/>
<dbReference type="Proteomes" id="UP000028630">
    <property type="component" value="Unassembled WGS sequence"/>
</dbReference>
<sequence length="167" mass="17781">MKSGLTIRADNAASVLESLRQLSGMDVLVGIPADNAAREDSPISNAELGYLHSTGATVEIDGVTVTLPPRPFLEMGIEDSKPRTTAHLKSAATAALEGKTEAARVQLESAGQIARDAAKGIIGAGDRLHPLSEKTLERRRAEGLPGDKPLYAHGYILRSINYVVREK</sequence>
<dbReference type="OrthoDB" id="8160844at2"/>
<reference evidence="2" key="1">
    <citation type="submission" date="2014-05" db="EMBL/GenBank/DDBJ databases">
        <title>ATOL: Assembling a taxonomically balanced genome-scale reconstruction of the evolutionary history of the Enterobacteriaceae.</title>
        <authorList>
            <person name="Plunkett G. III"/>
            <person name="Neeno-Eckwall E.C."/>
            <person name="Glasner J.D."/>
            <person name="Perna N.T."/>
        </authorList>
    </citation>
    <scope>NUCLEOTIDE SEQUENCE [LARGE SCALE GENOMIC DNA]</scope>
    <source>
        <strain evidence="2">ATCC 49490</strain>
    </source>
</reference>
<keyword evidence="2" id="KW-1185">Reference proteome</keyword>
<protein>
    <submittedName>
        <fullName evidence="1">Phage protein</fullName>
    </submittedName>
</protein>
<organism evidence="1 2">
    <name type="scientific">Trabulsiella guamensis ATCC 49490</name>
    <dbReference type="NCBI Taxonomy" id="1005994"/>
    <lineage>
        <taxon>Bacteria</taxon>
        <taxon>Pseudomonadati</taxon>
        <taxon>Pseudomonadota</taxon>
        <taxon>Gammaproteobacteria</taxon>
        <taxon>Enterobacterales</taxon>
        <taxon>Enterobacteriaceae</taxon>
        <taxon>Trabulsiella</taxon>
    </lineage>
</organism>
<accession>A0A085ABD6</accession>
<evidence type="ECO:0000313" key="1">
    <source>
        <dbReference type="EMBL" id="KFC07531.1"/>
    </source>
</evidence>
<evidence type="ECO:0000313" key="2">
    <source>
        <dbReference type="Proteomes" id="UP000028630"/>
    </source>
</evidence>
<dbReference type="EMBL" id="JMTB01000061">
    <property type="protein sequence ID" value="KFC07531.1"/>
    <property type="molecule type" value="Genomic_DNA"/>
</dbReference>
<comment type="caution">
    <text evidence="1">The sequence shown here is derived from an EMBL/GenBank/DDBJ whole genome shotgun (WGS) entry which is preliminary data.</text>
</comment>